<feature type="non-terminal residue" evidence="1">
    <location>
        <position position="90"/>
    </location>
</feature>
<gene>
    <name evidence="1" type="ORF">PCL_03014</name>
</gene>
<comment type="caution">
    <text evidence="1">The sequence shown here is derived from an EMBL/GenBank/DDBJ whole genome shotgun (WGS) entry which is preliminary data.</text>
</comment>
<protein>
    <submittedName>
        <fullName evidence="1">Uncharacterized protein</fullName>
    </submittedName>
</protein>
<evidence type="ECO:0000313" key="1">
    <source>
        <dbReference type="EMBL" id="PWI63915.1"/>
    </source>
</evidence>
<dbReference type="EMBL" id="LCWV01000198">
    <property type="protein sequence ID" value="PWI63915.1"/>
    <property type="molecule type" value="Genomic_DNA"/>
</dbReference>
<organism evidence="1 2">
    <name type="scientific">Purpureocillium lilacinum</name>
    <name type="common">Paecilomyces lilacinus</name>
    <dbReference type="NCBI Taxonomy" id="33203"/>
    <lineage>
        <taxon>Eukaryota</taxon>
        <taxon>Fungi</taxon>
        <taxon>Dikarya</taxon>
        <taxon>Ascomycota</taxon>
        <taxon>Pezizomycotina</taxon>
        <taxon>Sordariomycetes</taxon>
        <taxon>Hypocreomycetidae</taxon>
        <taxon>Hypocreales</taxon>
        <taxon>Ophiocordycipitaceae</taxon>
        <taxon>Purpureocillium</taxon>
    </lineage>
</organism>
<accession>A0A2U3DNU4</accession>
<evidence type="ECO:0000313" key="2">
    <source>
        <dbReference type="Proteomes" id="UP000245956"/>
    </source>
</evidence>
<reference evidence="1 2" key="1">
    <citation type="journal article" date="2016" name="Front. Microbiol.">
        <title>Genome and transcriptome sequences reveal the specific parasitism of the nematophagous Purpureocillium lilacinum 36-1.</title>
        <authorList>
            <person name="Xie J."/>
            <person name="Li S."/>
            <person name="Mo C."/>
            <person name="Xiao X."/>
            <person name="Peng D."/>
            <person name="Wang G."/>
            <person name="Xiao Y."/>
        </authorList>
    </citation>
    <scope>NUCLEOTIDE SEQUENCE [LARGE SCALE GENOMIC DNA]</scope>
    <source>
        <strain evidence="1 2">36-1</strain>
    </source>
</reference>
<sequence>MDVRCDGVESHGVKVDGVKRRSGWWAEEQGTRILVCTPVLTLALPLVLGNVQQVGVHGDPEAAAILHCLLRIPLPPFASRASHHTSCELH</sequence>
<proteinExistence type="predicted"/>
<dbReference type="Proteomes" id="UP000245956">
    <property type="component" value="Unassembled WGS sequence"/>
</dbReference>
<name>A0A2U3DNU4_PURLI</name>
<dbReference type="AlphaFoldDB" id="A0A2U3DNU4"/>